<keyword evidence="2" id="KW-1185">Reference proteome</keyword>
<reference evidence="2" key="1">
    <citation type="journal article" date="2023" name="Nat. Plants">
        <title>Single-cell RNA sequencing provides a high-resolution roadmap for understanding the multicellular compartmentation of specialized metabolism.</title>
        <authorList>
            <person name="Sun S."/>
            <person name="Shen X."/>
            <person name="Li Y."/>
            <person name="Li Y."/>
            <person name="Wang S."/>
            <person name="Li R."/>
            <person name="Zhang H."/>
            <person name="Shen G."/>
            <person name="Guo B."/>
            <person name="Wei J."/>
            <person name="Xu J."/>
            <person name="St-Pierre B."/>
            <person name="Chen S."/>
            <person name="Sun C."/>
        </authorList>
    </citation>
    <scope>NUCLEOTIDE SEQUENCE [LARGE SCALE GENOMIC DNA]</scope>
</reference>
<sequence>MGNEGSLDYKLYKTISFLPCASFLYFDFIINESNSCSFPFFCDRIQIQFLNFLTTTCGTKSNYAKKAKEEGMGKKLSIGYDDTSISLSLNPFCYAMKSYASSMTLIGNLMVNPFTCELALDVDRILKCSSPCVYFEKQLLVSVARIKPSYGDLEFYM</sequence>
<organism evidence="1 2">
    <name type="scientific">Catharanthus roseus</name>
    <name type="common">Madagascar periwinkle</name>
    <name type="synonym">Vinca rosea</name>
    <dbReference type="NCBI Taxonomy" id="4058"/>
    <lineage>
        <taxon>Eukaryota</taxon>
        <taxon>Viridiplantae</taxon>
        <taxon>Streptophyta</taxon>
        <taxon>Embryophyta</taxon>
        <taxon>Tracheophyta</taxon>
        <taxon>Spermatophyta</taxon>
        <taxon>Magnoliopsida</taxon>
        <taxon>eudicotyledons</taxon>
        <taxon>Gunneridae</taxon>
        <taxon>Pentapetalae</taxon>
        <taxon>asterids</taxon>
        <taxon>lamiids</taxon>
        <taxon>Gentianales</taxon>
        <taxon>Apocynaceae</taxon>
        <taxon>Rauvolfioideae</taxon>
        <taxon>Vinceae</taxon>
        <taxon>Catharanthinae</taxon>
        <taxon>Catharanthus</taxon>
    </lineage>
</organism>
<name>A0ACC0BV56_CATRO</name>
<accession>A0ACC0BV56</accession>
<comment type="caution">
    <text evidence="1">The sequence shown here is derived from an EMBL/GenBank/DDBJ whole genome shotgun (WGS) entry which is preliminary data.</text>
</comment>
<gene>
    <name evidence="1" type="ORF">M9H77_07419</name>
</gene>
<dbReference type="EMBL" id="CM044702">
    <property type="protein sequence ID" value="KAI5676469.1"/>
    <property type="molecule type" value="Genomic_DNA"/>
</dbReference>
<protein>
    <submittedName>
        <fullName evidence="1">Uncharacterized protein</fullName>
    </submittedName>
</protein>
<evidence type="ECO:0000313" key="1">
    <source>
        <dbReference type="EMBL" id="KAI5676469.1"/>
    </source>
</evidence>
<proteinExistence type="predicted"/>
<evidence type="ECO:0000313" key="2">
    <source>
        <dbReference type="Proteomes" id="UP001060085"/>
    </source>
</evidence>
<dbReference type="Proteomes" id="UP001060085">
    <property type="component" value="Linkage Group LG02"/>
</dbReference>